<feature type="transmembrane region" description="Helical" evidence="6">
    <location>
        <begin position="68"/>
        <end position="87"/>
    </location>
</feature>
<comment type="subcellular location">
    <subcellularLocation>
        <location evidence="1">Cell membrane</location>
        <topology evidence="1">Multi-pass membrane protein</topology>
    </subcellularLocation>
</comment>
<dbReference type="SUPFAM" id="SSF103481">
    <property type="entry name" value="Multidrug resistance efflux transporter EmrE"/>
    <property type="match status" value="1"/>
</dbReference>
<feature type="transmembrane region" description="Helical" evidence="6">
    <location>
        <begin position="12"/>
        <end position="31"/>
    </location>
</feature>
<reference evidence="9" key="1">
    <citation type="submission" date="2017-09" db="EMBL/GenBank/DDBJ databases">
        <title>Depth-based differentiation of microbial function through sediment-hosted aquifers and enrichment of novel symbionts in the deep terrestrial subsurface.</title>
        <authorList>
            <person name="Probst A.J."/>
            <person name="Ladd B."/>
            <person name="Jarett J.K."/>
            <person name="Geller-Mcgrath D.E."/>
            <person name="Sieber C.M.K."/>
            <person name="Emerson J.B."/>
            <person name="Anantharaman K."/>
            <person name="Thomas B.C."/>
            <person name="Malmstrom R."/>
            <person name="Stieglmeier M."/>
            <person name="Klingl A."/>
            <person name="Woyke T."/>
            <person name="Ryan C.M."/>
            <person name="Banfield J.F."/>
        </authorList>
    </citation>
    <scope>NUCLEOTIDE SEQUENCE [LARGE SCALE GENOMIC DNA]</scope>
</reference>
<evidence type="ECO:0000313" key="8">
    <source>
        <dbReference type="EMBL" id="PIX69712.1"/>
    </source>
</evidence>
<evidence type="ECO:0000256" key="4">
    <source>
        <dbReference type="ARBA" id="ARBA00022989"/>
    </source>
</evidence>
<sequence>MFLHEKIEKRTLVAIVFSFIGVLIVSDPAQIKINPQQFYGSLFALLGGFFYSAMAISSKSLTQKTTPLYAAFWQYFIIIILSFVFSLPNRPALIFNNIVPLLYLGWAAGGLAFLLYMKGIAKVKGQIIQVITMLEIVIGSLSGIILLGEKLNLPTIIGGIFILFGIFIVSAKRENNFFVILIGIGPMFTG</sequence>
<protein>
    <recommendedName>
        <fullName evidence="7">EamA domain-containing protein</fullName>
    </recommendedName>
</protein>
<dbReference type="Pfam" id="PF00892">
    <property type="entry name" value="EamA"/>
    <property type="match status" value="1"/>
</dbReference>
<gene>
    <name evidence="8" type="ORF">COZ39_05205</name>
</gene>
<feature type="transmembrane region" description="Helical" evidence="6">
    <location>
        <begin position="127"/>
        <end position="147"/>
    </location>
</feature>
<dbReference type="InterPro" id="IPR037185">
    <property type="entry name" value="EmrE-like"/>
</dbReference>
<keyword evidence="5 6" id="KW-0472">Membrane</keyword>
<name>A0A2M7LNR8_9BACT</name>
<dbReference type="PANTHER" id="PTHR42920:SF5">
    <property type="entry name" value="EAMA DOMAIN-CONTAINING PROTEIN"/>
    <property type="match status" value="1"/>
</dbReference>
<feature type="transmembrane region" description="Helical" evidence="6">
    <location>
        <begin position="37"/>
        <end position="56"/>
    </location>
</feature>
<evidence type="ECO:0000256" key="2">
    <source>
        <dbReference type="ARBA" id="ARBA00022475"/>
    </source>
</evidence>
<dbReference type="GO" id="GO:0005886">
    <property type="term" value="C:plasma membrane"/>
    <property type="evidence" value="ECO:0007669"/>
    <property type="project" value="UniProtKB-SubCell"/>
</dbReference>
<evidence type="ECO:0000259" key="7">
    <source>
        <dbReference type="Pfam" id="PF00892"/>
    </source>
</evidence>
<keyword evidence="2" id="KW-1003">Cell membrane</keyword>
<comment type="caution">
    <text evidence="8">The sequence shown here is derived from an EMBL/GenBank/DDBJ whole genome shotgun (WGS) entry which is preliminary data.</text>
</comment>
<dbReference type="InterPro" id="IPR051258">
    <property type="entry name" value="Diverse_Substrate_Transporter"/>
</dbReference>
<evidence type="ECO:0000256" key="3">
    <source>
        <dbReference type="ARBA" id="ARBA00022692"/>
    </source>
</evidence>
<organism evidence="8 9">
    <name type="scientific">Candidatus Roizmanbacteria bacterium CG_4_10_14_3_um_filter_33_21</name>
    <dbReference type="NCBI Taxonomy" id="1974830"/>
    <lineage>
        <taxon>Bacteria</taxon>
        <taxon>Candidatus Roizmaniibacteriota</taxon>
    </lineage>
</organism>
<dbReference type="InterPro" id="IPR000620">
    <property type="entry name" value="EamA_dom"/>
</dbReference>
<evidence type="ECO:0000256" key="1">
    <source>
        <dbReference type="ARBA" id="ARBA00004651"/>
    </source>
</evidence>
<accession>A0A2M7LNR8</accession>
<evidence type="ECO:0000313" key="9">
    <source>
        <dbReference type="Proteomes" id="UP000229708"/>
    </source>
</evidence>
<dbReference type="AlphaFoldDB" id="A0A2M7LNR8"/>
<proteinExistence type="predicted"/>
<feature type="transmembrane region" description="Helical" evidence="6">
    <location>
        <begin position="93"/>
        <end position="115"/>
    </location>
</feature>
<keyword evidence="4 6" id="KW-1133">Transmembrane helix</keyword>
<evidence type="ECO:0000256" key="6">
    <source>
        <dbReference type="SAM" id="Phobius"/>
    </source>
</evidence>
<feature type="transmembrane region" description="Helical" evidence="6">
    <location>
        <begin position="153"/>
        <end position="171"/>
    </location>
</feature>
<dbReference type="Gene3D" id="1.10.3730.20">
    <property type="match status" value="1"/>
</dbReference>
<evidence type="ECO:0000256" key="5">
    <source>
        <dbReference type="ARBA" id="ARBA00023136"/>
    </source>
</evidence>
<dbReference type="Proteomes" id="UP000229708">
    <property type="component" value="Unassembled WGS sequence"/>
</dbReference>
<dbReference type="PANTHER" id="PTHR42920">
    <property type="entry name" value="OS03G0707200 PROTEIN-RELATED"/>
    <property type="match status" value="1"/>
</dbReference>
<feature type="domain" description="EamA" evidence="7">
    <location>
        <begin position="40"/>
        <end position="170"/>
    </location>
</feature>
<keyword evidence="3 6" id="KW-0812">Transmembrane</keyword>
<dbReference type="EMBL" id="PFJI01000220">
    <property type="protein sequence ID" value="PIX69712.1"/>
    <property type="molecule type" value="Genomic_DNA"/>
</dbReference>